<name>A0A367IKU2_RHIAZ</name>
<dbReference type="AlphaFoldDB" id="A0A367IKU2"/>
<dbReference type="Proteomes" id="UP000252139">
    <property type="component" value="Unassembled WGS sequence"/>
</dbReference>
<sequence>ACHDEELVQGFDFILGDLLPYGRNSQKLRRKMMHHHRLCYLTSMIHKFSWYNWCEARHELVRQVKAPNALDVSSM</sequence>
<reference evidence="1 2" key="1">
    <citation type="journal article" date="2018" name="G3 (Bethesda)">
        <title>Phylogenetic and Phylogenomic Definition of Rhizopus Species.</title>
        <authorList>
            <person name="Gryganskyi A.P."/>
            <person name="Golan J."/>
            <person name="Dolatabadi S."/>
            <person name="Mondo S."/>
            <person name="Robb S."/>
            <person name="Idnurm A."/>
            <person name="Muszewska A."/>
            <person name="Steczkiewicz K."/>
            <person name="Masonjones S."/>
            <person name="Liao H.L."/>
            <person name="Gajdeczka M.T."/>
            <person name="Anike F."/>
            <person name="Vuek A."/>
            <person name="Anishchenko I.M."/>
            <person name="Voigt K."/>
            <person name="de Hoog G.S."/>
            <person name="Smith M.E."/>
            <person name="Heitman J."/>
            <person name="Vilgalys R."/>
            <person name="Stajich J.E."/>
        </authorList>
    </citation>
    <scope>NUCLEOTIDE SEQUENCE [LARGE SCALE GENOMIC DNA]</scope>
    <source>
        <strain evidence="1 2">CBS 357.93</strain>
    </source>
</reference>
<evidence type="ECO:0000313" key="1">
    <source>
        <dbReference type="EMBL" id="RCH78302.1"/>
    </source>
</evidence>
<proteinExistence type="predicted"/>
<protein>
    <submittedName>
        <fullName evidence="1">Uncharacterized protein</fullName>
    </submittedName>
</protein>
<keyword evidence="2" id="KW-1185">Reference proteome</keyword>
<feature type="non-terminal residue" evidence="1">
    <location>
        <position position="1"/>
    </location>
</feature>
<evidence type="ECO:0000313" key="2">
    <source>
        <dbReference type="Proteomes" id="UP000252139"/>
    </source>
</evidence>
<accession>A0A367IKU2</accession>
<dbReference type="EMBL" id="PJQL01005270">
    <property type="protein sequence ID" value="RCH78302.1"/>
    <property type="molecule type" value="Genomic_DNA"/>
</dbReference>
<organism evidence="1 2">
    <name type="scientific">Rhizopus azygosporus</name>
    <name type="common">Rhizopus microsporus var. azygosporus</name>
    <dbReference type="NCBI Taxonomy" id="86630"/>
    <lineage>
        <taxon>Eukaryota</taxon>
        <taxon>Fungi</taxon>
        <taxon>Fungi incertae sedis</taxon>
        <taxon>Mucoromycota</taxon>
        <taxon>Mucoromycotina</taxon>
        <taxon>Mucoromycetes</taxon>
        <taxon>Mucorales</taxon>
        <taxon>Mucorineae</taxon>
        <taxon>Rhizopodaceae</taxon>
        <taxon>Rhizopus</taxon>
    </lineage>
</organism>
<comment type="caution">
    <text evidence="1">The sequence shown here is derived from an EMBL/GenBank/DDBJ whole genome shotgun (WGS) entry which is preliminary data.</text>
</comment>
<feature type="non-terminal residue" evidence="1">
    <location>
        <position position="75"/>
    </location>
</feature>
<gene>
    <name evidence="1" type="ORF">CU097_001546</name>
</gene>